<dbReference type="InParanoid" id="J4H4W1"/>
<evidence type="ECO:0000313" key="2">
    <source>
        <dbReference type="EMBL" id="CCM05679.1"/>
    </source>
</evidence>
<dbReference type="OrthoDB" id="3269791at2759"/>
<dbReference type="RefSeq" id="XP_012184962.1">
    <property type="nucleotide sequence ID" value="XM_012329572.1"/>
</dbReference>
<reference evidence="2 3" key="1">
    <citation type="journal article" date="2012" name="Appl. Environ. Microbiol.">
        <title>Short-read sequencing for genomic analysis of the brown rot fungus Fibroporia radiculosa.</title>
        <authorList>
            <person name="Tang J.D."/>
            <person name="Perkins A.D."/>
            <person name="Sonstegard T.S."/>
            <person name="Schroeder S.G."/>
            <person name="Burgess S.C."/>
            <person name="Diehl S.V."/>
        </authorList>
    </citation>
    <scope>NUCLEOTIDE SEQUENCE [LARGE SCALE GENOMIC DNA]</scope>
    <source>
        <strain evidence="2 3">TFFH 294</strain>
    </source>
</reference>
<dbReference type="HOGENOM" id="CLU_1185041_0_0_1"/>
<evidence type="ECO:0000256" key="1">
    <source>
        <dbReference type="SAM" id="Phobius"/>
    </source>
</evidence>
<dbReference type="Proteomes" id="UP000006352">
    <property type="component" value="Unassembled WGS sequence"/>
</dbReference>
<sequence length="234" mass="26987">MSTRAPTCILCELAQAHLPRNEESFEYIPSQQNHTDLAGCWREYRSSIFPDVNETRRNGLYRTVVKAQRIEERIEDKNMDIVEAEACKELALLEAEIDRHVQDRKGIFADNVKIMLHFDEAHVLTDQDAPSGAVPLVTEDFVLQKKTLYDVFCSILLYFLPNPVFVIFLFTEFYVEHLAPNKPMARSSRFQKNFASVQAPITEAPFYCSDRFPLDVCKVTMEDLSTVEFMTQFG</sequence>
<accession>J4H4W1</accession>
<keyword evidence="1" id="KW-1133">Transmembrane helix</keyword>
<keyword evidence="3" id="KW-1185">Reference proteome</keyword>
<feature type="transmembrane region" description="Helical" evidence="1">
    <location>
        <begin position="155"/>
        <end position="175"/>
    </location>
</feature>
<dbReference type="AlphaFoldDB" id="J4H4W1"/>
<proteinExistence type="predicted"/>
<dbReference type="EMBL" id="HE797201">
    <property type="protein sequence ID" value="CCM05679.1"/>
    <property type="molecule type" value="Genomic_DNA"/>
</dbReference>
<name>J4H4W1_9APHY</name>
<keyword evidence="1" id="KW-0812">Transmembrane</keyword>
<gene>
    <name evidence="2" type="ORF">FIBRA_07910</name>
</gene>
<dbReference type="GeneID" id="24100590"/>
<organism evidence="2 3">
    <name type="scientific">Fibroporia radiculosa</name>
    <dbReference type="NCBI Taxonomy" id="599839"/>
    <lineage>
        <taxon>Eukaryota</taxon>
        <taxon>Fungi</taxon>
        <taxon>Dikarya</taxon>
        <taxon>Basidiomycota</taxon>
        <taxon>Agaricomycotina</taxon>
        <taxon>Agaricomycetes</taxon>
        <taxon>Polyporales</taxon>
        <taxon>Fibroporiaceae</taxon>
        <taxon>Fibroporia</taxon>
    </lineage>
</organism>
<dbReference type="STRING" id="599839.J4H4W1"/>
<evidence type="ECO:0000313" key="3">
    <source>
        <dbReference type="Proteomes" id="UP000006352"/>
    </source>
</evidence>
<protein>
    <submittedName>
        <fullName evidence="2">Uncharacterized protein</fullName>
    </submittedName>
</protein>
<keyword evidence="1" id="KW-0472">Membrane</keyword>